<sequence>MAQLGTDADPATALRYGVVGMSTMNLYVRGEVAAQVVGARPKAALLAAFAGRPDGPTG</sequence>
<name>A0A1M7ACQ9_PSETH</name>
<evidence type="ECO:0000313" key="1">
    <source>
        <dbReference type="EMBL" id="SHL40339.1"/>
    </source>
</evidence>
<proteinExistence type="predicted"/>
<protein>
    <recommendedName>
        <fullName evidence="3">Thioredoxin</fullName>
    </recommendedName>
</protein>
<reference evidence="1 2" key="1">
    <citation type="submission" date="2016-11" db="EMBL/GenBank/DDBJ databases">
        <authorList>
            <person name="Jaros S."/>
            <person name="Januszkiewicz K."/>
            <person name="Wedrychowicz H."/>
        </authorList>
    </citation>
    <scope>NUCLEOTIDE SEQUENCE [LARGE SCALE GENOMIC DNA]</scope>
    <source>
        <strain evidence="1 2">DSM 43832</strain>
    </source>
</reference>
<dbReference type="Proteomes" id="UP000184363">
    <property type="component" value="Unassembled WGS sequence"/>
</dbReference>
<dbReference type="CDD" id="cd02947">
    <property type="entry name" value="TRX_family"/>
    <property type="match status" value="1"/>
</dbReference>
<dbReference type="AlphaFoldDB" id="A0A1M7ACQ9"/>
<dbReference type="SUPFAM" id="SSF52833">
    <property type="entry name" value="Thioredoxin-like"/>
    <property type="match status" value="1"/>
</dbReference>
<accession>A0A1M7ACQ9</accession>
<dbReference type="EMBL" id="FRAP01000027">
    <property type="protein sequence ID" value="SHL40339.1"/>
    <property type="molecule type" value="Genomic_DNA"/>
</dbReference>
<evidence type="ECO:0008006" key="3">
    <source>
        <dbReference type="Google" id="ProtNLM"/>
    </source>
</evidence>
<organism evidence="1 2">
    <name type="scientific">Pseudonocardia thermophila</name>
    <dbReference type="NCBI Taxonomy" id="1848"/>
    <lineage>
        <taxon>Bacteria</taxon>
        <taxon>Bacillati</taxon>
        <taxon>Actinomycetota</taxon>
        <taxon>Actinomycetes</taxon>
        <taxon>Pseudonocardiales</taxon>
        <taxon>Pseudonocardiaceae</taxon>
        <taxon>Pseudonocardia</taxon>
    </lineage>
</organism>
<evidence type="ECO:0000313" key="2">
    <source>
        <dbReference type="Proteomes" id="UP000184363"/>
    </source>
</evidence>
<keyword evidence="2" id="KW-1185">Reference proteome</keyword>
<gene>
    <name evidence="1" type="ORF">SAMN05443637_12728</name>
</gene>
<dbReference type="InterPro" id="IPR036249">
    <property type="entry name" value="Thioredoxin-like_sf"/>
</dbReference>
<dbReference type="Gene3D" id="3.40.30.10">
    <property type="entry name" value="Glutaredoxin"/>
    <property type="match status" value="1"/>
</dbReference>
<dbReference type="STRING" id="1848.SAMN05443637_12728"/>